<protein>
    <submittedName>
        <fullName evidence="4">G-protein coupled receptor Mth-like 1-like 3</fullName>
    </submittedName>
</protein>
<feature type="compositionally biased region" description="Polar residues" evidence="1">
    <location>
        <begin position="901"/>
        <end position="912"/>
    </location>
</feature>
<keyword evidence="2" id="KW-0812">Transmembrane</keyword>
<comment type="caution">
    <text evidence="4">The sequence shown here is derived from an EMBL/GenBank/DDBJ whole genome shotgun (WGS) entry which is preliminary data.</text>
</comment>
<feature type="transmembrane region" description="Helical" evidence="2">
    <location>
        <begin position="856"/>
        <end position="878"/>
    </location>
</feature>
<keyword evidence="4" id="KW-0675">Receptor</keyword>
<feature type="transmembrane region" description="Helical" evidence="2">
    <location>
        <begin position="961"/>
        <end position="980"/>
    </location>
</feature>
<reference evidence="4" key="1">
    <citation type="journal article" date="2021" name="Sci. Adv.">
        <title>The American lobster genome reveals insights on longevity, neural, and immune adaptations.</title>
        <authorList>
            <person name="Polinski J.M."/>
            <person name="Zimin A.V."/>
            <person name="Clark K.F."/>
            <person name="Kohn A.B."/>
            <person name="Sadowski N."/>
            <person name="Timp W."/>
            <person name="Ptitsyn A."/>
            <person name="Khanna P."/>
            <person name="Romanova D.Y."/>
            <person name="Williams P."/>
            <person name="Greenwood S.J."/>
            <person name="Moroz L.L."/>
            <person name="Walt D.R."/>
            <person name="Bodnar A.G."/>
        </authorList>
    </citation>
    <scope>NUCLEOTIDE SEQUENCE</scope>
    <source>
        <strain evidence="4">GMGI-L3</strain>
    </source>
</reference>
<dbReference type="PANTHER" id="PTHR46953:SF1">
    <property type="entry name" value="G-PROTEIN COUPLED RECEPTOR MTH-LIKE 1-RELATED"/>
    <property type="match status" value="1"/>
</dbReference>
<organism evidence="4 5">
    <name type="scientific">Homarus americanus</name>
    <name type="common">American lobster</name>
    <dbReference type="NCBI Taxonomy" id="6706"/>
    <lineage>
        <taxon>Eukaryota</taxon>
        <taxon>Metazoa</taxon>
        <taxon>Ecdysozoa</taxon>
        <taxon>Arthropoda</taxon>
        <taxon>Crustacea</taxon>
        <taxon>Multicrustacea</taxon>
        <taxon>Malacostraca</taxon>
        <taxon>Eumalacostraca</taxon>
        <taxon>Eucarida</taxon>
        <taxon>Decapoda</taxon>
        <taxon>Pleocyemata</taxon>
        <taxon>Astacidea</taxon>
        <taxon>Nephropoidea</taxon>
        <taxon>Nephropidae</taxon>
        <taxon>Homarus</taxon>
    </lineage>
</organism>
<name>A0A8J5N571_HOMAM</name>
<feature type="chain" id="PRO_5035275945" evidence="3">
    <location>
        <begin position="24"/>
        <end position="1149"/>
    </location>
</feature>
<feature type="transmembrane region" description="Helical" evidence="2">
    <location>
        <begin position="927"/>
        <end position="949"/>
    </location>
</feature>
<feature type="region of interest" description="Disordered" evidence="1">
    <location>
        <begin position="1011"/>
        <end position="1093"/>
    </location>
</feature>
<keyword evidence="5" id="KW-1185">Reference proteome</keyword>
<feature type="compositionally biased region" description="Polar residues" evidence="1">
    <location>
        <begin position="1011"/>
        <end position="1026"/>
    </location>
</feature>
<feature type="transmembrane region" description="Helical" evidence="2">
    <location>
        <begin position="717"/>
        <end position="737"/>
    </location>
</feature>
<proteinExistence type="predicted"/>
<dbReference type="EMBL" id="JAHLQT010010178">
    <property type="protein sequence ID" value="KAG7173035.1"/>
    <property type="molecule type" value="Genomic_DNA"/>
</dbReference>
<feature type="region of interest" description="Disordered" evidence="1">
    <location>
        <begin position="40"/>
        <end position="124"/>
    </location>
</feature>
<evidence type="ECO:0000256" key="1">
    <source>
        <dbReference type="SAM" id="MobiDB-lite"/>
    </source>
</evidence>
<dbReference type="AlphaFoldDB" id="A0A8J5N571"/>
<keyword evidence="3" id="KW-0732">Signal</keyword>
<evidence type="ECO:0000256" key="2">
    <source>
        <dbReference type="SAM" id="Phobius"/>
    </source>
</evidence>
<feature type="transmembrane region" description="Helical" evidence="2">
    <location>
        <begin position="758"/>
        <end position="777"/>
    </location>
</feature>
<gene>
    <name evidence="4" type="primary">mthl1-L3</name>
    <name evidence="4" type="ORF">Hamer_G008556</name>
</gene>
<keyword evidence="2" id="KW-1133">Transmembrane helix</keyword>
<keyword evidence="2" id="KW-0472">Membrane</keyword>
<dbReference type="Gene3D" id="1.20.1070.10">
    <property type="entry name" value="Rhodopsin 7-helix transmembrane proteins"/>
    <property type="match status" value="1"/>
</dbReference>
<feature type="compositionally biased region" description="Basic and acidic residues" evidence="1">
    <location>
        <begin position="73"/>
        <end position="85"/>
    </location>
</feature>
<accession>A0A8J5N571</accession>
<evidence type="ECO:0000313" key="4">
    <source>
        <dbReference type="EMBL" id="KAG7173035.1"/>
    </source>
</evidence>
<dbReference type="PANTHER" id="PTHR46953">
    <property type="entry name" value="G-PROTEIN COUPLED RECEPTOR MTH-LIKE 1-RELATED"/>
    <property type="match status" value="1"/>
</dbReference>
<evidence type="ECO:0000313" key="5">
    <source>
        <dbReference type="Proteomes" id="UP000747542"/>
    </source>
</evidence>
<sequence>MSPPSISLLVVVVLGLSLPGCWSKPVDALPASCLEEGVASQHDAATPPPQHISPLHASRHQSGETENETTGDATRRSGDDHEVKKRSVLCQVSSEDKVDTNHTVLAHSEHNTTSDDTAPPRNDTEAVDSLHQTELAPVENIAKAITGGNSAGLNYQNSSSAESASDLNTAADRYEHKILMDDAATHEESFVLESDSHIHTGSDSDEYKQENFVADEDDHQVRTPVRKCCDHLEFFSLQTQKCETAENGTWFREAVLSMLPEDTAGDLEYITGSLPPCPGTGDPPSITEISLDSHSVQNLGYVRDHTSGINYDHDHYCLEVAANGQYQLDAGAFVLASCLPWPTEVYTRKCCELDEYFDHEVEECRLRSANMSDHDSLVREFFKTNPKVTSIHVKTGRLSCSRGAPRLVTADNAFLDASNQLCEHQSGHCYPNAVYCLEHLWAEGDMTMTAVAFVCPLDSFHKCCSRDHVLTESGCVPASGKEVSAHMMQLLEIMEPQFGFPTEQGGEQCVTEWITPDDTDIRWLISKSGYLSIDTPEENYATMQYCVDDYVDPLNQTQTVALMCYTELDDIVPVHLSARPSEAGSVGKCCPHNQYMTMGSYTCVSDDLGVSLLHDRLVSAANITKLTYTSFPVCESGFGYHYYYLDPDALDDHGELVAGQMLEVVSLEGRCVLSRQHFPRESYCLEYGVHGPDIRPIVLVCPETWEGIDVHSEKFELTAVLLGLSCTALLATAFSLISTRVRRGLVTVKKVNTLAGRILLSYVMSYLVGFLLLAVNMKVEVAQDNVECHIMGERVSTSEGWRYVYHSAWAWGVPGMITALSLILDYHRYSLPCGVITPKVGLYKCFFSDRTAKLVYLYVPMLLSLCANIVLLAVARYVSQDPHSTTSKDSDDNGNNNNSSQHQPATTQASGLRTHQTRNLWIESVKLVVWSGATWLMEVIGFVVAQYIITPSESWYDYLWYLPSCINSLRGVGIFFILVLTPENRVKLKRALGNLGGSLYGLNSMSTNSRSVEANSSCGNHQSSVGGSEVRGPGRRNMSVATTITQLSSIRSSHSTDSRADPAAGRATAHPGLAHSISQVDTRRSSASSASSEYEGLELDTEIGAGGRRKSSLANFGVVSLPSVDEEDVFEEATPIRIPLKVTQTSSDA</sequence>
<evidence type="ECO:0000256" key="3">
    <source>
        <dbReference type="SAM" id="SignalP"/>
    </source>
</evidence>
<dbReference type="Proteomes" id="UP000747542">
    <property type="component" value="Unassembled WGS sequence"/>
</dbReference>
<feature type="region of interest" description="Disordered" evidence="1">
    <location>
        <begin position="883"/>
        <end position="912"/>
    </location>
</feature>
<dbReference type="InterPro" id="IPR052808">
    <property type="entry name" value="GPCR_Mth-like"/>
</dbReference>
<feature type="signal peptide" evidence="3">
    <location>
        <begin position="1"/>
        <end position="23"/>
    </location>
</feature>